<dbReference type="Pfam" id="PF02129">
    <property type="entry name" value="Peptidase_S15"/>
    <property type="match status" value="1"/>
</dbReference>
<feature type="domain" description="Xaa-Pro dipeptidyl-peptidase C-terminal" evidence="2">
    <location>
        <begin position="295"/>
        <end position="553"/>
    </location>
</feature>
<evidence type="ECO:0000256" key="1">
    <source>
        <dbReference type="ARBA" id="ARBA00022801"/>
    </source>
</evidence>
<evidence type="ECO:0000313" key="3">
    <source>
        <dbReference type="EMBL" id="QBR83412.1"/>
    </source>
</evidence>
<dbReference type="InterPro" id="IPR013736">
    <property type="entry name" value="Xaa-Pro_dipept_C"/>
</dbReference>
<dbReference type="PANTHER" id="PTHR43056">
    <property type="entry name" value="PEPTIDASE S9 PROLYL OLIGOPEPTIDASE"/>
    <property type="match status" value="1"/>
</dbReference>
<dbReference type="SUPFAM" id="SSF53474">
    <property type="entry name" value="alpha/beta-Hydrolases"/>
    <property type="match status" value="1"/>
</dbReference>
<dbReference type="Gene3D" id="1.10.3020.10">
    <property type="entry name" value="alpha-amino acid ester hydrolase ( Helical cap domain)"/>
    <property type="match status" value="1"/>
</dbReference>
<dbReference type="EMBL" id="CP038254">
    <property type="protein sequence ID" value="QBR83412.1"/>
    <property type="molecule type" value="Genomic_DNA"/>
</dbReference>
<gene>
    <name evidence="3" type="ORF">E3983_02945</name>
</gene>
<dbReference type="SUPFAM" id="SSF49785">
    <property type="entry name" value="Galactose-binding domain-like"/>
    <property type="match status" value="1"/>
</dbReference>
<proteinExistence type="predicted"/>
<keyword evidence="1 3" id="KW-0378">Hydrolase</keyword>
<dbReference type="InterPro" id="IPR008979">
    <property type="entry name" value="Galactose-bd-like_sf"/>
</dbReference>
<reference evidence="3 4" key="1">
    <citation type="submission" date="2019-03" db="EMBL/GenBank/DDBJ databases">
        <title>Diverse conjugative elements silence natural transformation in Legionella species.</title>
        <authorList>
            <person name="Durieux I."/>
            <person name="Ginevra C."/>
            <person name="Attaiech L."/>
            <person name="Picq K."/>
            <person name="Juan P.A."/>
            <person name="Jarraud S."/>
            <person name="Charpentier X."/>
        </authorList>
    </citation>
    <scope>NUCLEOTIDE SEQUENCE [LARGE SCALE GENOMIC DNA]</scope>
    <source>
        <strain evidence="3 4">HL-0427-4011</strain>
    </source>
</reference>
<dbReference type="SMART" id="SM00939">
    <property type="entry name" value="PepX_C"/>
    <property type="match status" value="1"/>
</dbReference>
<dbReference type="Pfam" id="PF08530">
    <property type="entry name" value="PepX_C"/>
    <property type="match status" value="1"/>
</dbReference>
<dbReference type="Gene3D" id="3.40.50.1820">
    <property type="entry name" value="alpha/beta hydrolase"/>
    <property type="match status" value="1"/>
</dbReference>
<organism evidence="3 4">
    <name type="scientific">Legionella israelensis</name>
    <dbReference type="NCBI Taxonomy" id="454"/>
    <lineage>
        <taxon>Bacteria</taxon>
        <taxon>Pseudomonadati</taxon>
        <taxon>Pseudomonadota</taxon>
        <taxon>Gammaproteobacteria</taxon>
        <taxon>Legionellales</taxon>
        <taxon>Legionellaceae</taxon>
        <taxon>Legionella</taxon>
    </lineage>
</organism>
<dbReference type="InterPro" id="IPR000383">
    <property type="entry name" value="Xaa-Pro-like_dom"/>
</dbReference>
<dbReference type="RefSeq" id="WP_135059802.1">
    <property type="nucleotide sequence ID" value="NZ_CP038254.1"/>
</dbReference>
<accession>A0AAX1EEW8</accession>
<dbReference type="PANTHER" id="PTHR43056:SF10">
    <property type="entry name" value="COCE_NOND FAMILY, PUTATIVE (AFU_ORTHOLOGUE AFUA_7G00600)-RELATED"/>
    <property type="match status" value="1"/>
</dbReference>
<name>A0AAX1EEW8_9GAMM</name>
<protein>
    <submittedName>
        <fullName evidence="3">CocE/NonD family hydrolase</fullName>
    </submittedName>
</protein>
<evidence type="ECO:0000313" key="4">
    <source>
        <dbReference type="Proteomes" id="UP000295517"/>
    </source>
</evidence>
<dbReference type="InterPro" id="IPR005674">
    <property type="entry name" value="CocE/Ser_esterase"/>
</dbReference>
<dbReference type="AlphaFoldDB" id="A0AAX1EEW8"/>
<dbReference type="InterPro" id="IPR029058">
    <property type="entry name" value="AB_hydrolase_fold"/>
</dbReference>
<evidence type="ECO:0000259" key="2">
    <source>
        <dbReference type="SMART" id="SM00939"/>
    </source>
</evidence>
<dbReference type="GO" id="GO:0008239">
    <property type="term" value="F:dipeptidyl-peptidase activity"/>
    <property type="evidence" value="ECO:0007669"/>
    <property type="project" value="InterPro"/>
</dbReference>
<dbReference type="Gene3D" id="2.60.120.260">
    <property type="entry name" value="Galactose-binding domain-like"/>
    <property type="match status" value="1"/>
</dbReference>
<dbReference type="NCBIfam" id="TIGR00976">
    <property type="entry name" value="CocE_NonD"/>
    <property type="match status" value="1"/>
</dbReference>
<dbReference type="InterPro" id="IPR050585">
    <property type="entry name" value="Xaa-Pro_dipeptidyl-ppase/CocE"/>
</dbReference>
<dbReference type="Proteomes" id="UP000295517">
    <property type="component" value="Chromosome"/>
</dbReference>
<sequence>MKHHLKTVRTFPHEVKCIENIWIPLRDGARLAARLWIPENAEKKPVPAIVEYIPYRKRDFTRFRDTLMHPYFAGHGYACLRVDLRGAGDSEGVLKDEYLEQELTDGLDILDWLGRQNWCTGEAGIIGISWGGFNGLQIAALKPPQLKAIISLCSTDDRYADDIHHMGGCLLGDNLSWASVMFSYNSLPPDPKIVGDRWRDMWLRRLNHNHPWIEQWLRHQRRDDYWKHGSVCENYSAIKIPVYAISGWADGYSNAVFRMLEHLDVPRKGLIGPWSHKYPHLGVPGPAIGFLQEALRWWDKWLKGIETGIMNEPMLRVWMQSSVHPMPHYERRPGRWVAEPSWPSPNIKRLQLPLGARRIAKEGETVEEKKYFIQSPLTLGLFAGKWCSYAAGPDMAYDQREEDGGAMVFDSDPLDESLEILGAPRAILELSSDKPIAMIAVRISDISLDSKATRVTYGLLNLTHRDSSERPEPLEPGRRYLVEIKLNNIAQVFPEKHRIRIAISSSYWPLAWPPPESARLTLYTGKSALILPVRPRRYEDKELALFGSPEAAPATSHEMIEPGNHNWLVHRDLACDKSILEVINDNGLIYIKDIDLKISNKALEWYTSQADDFSSIRGETQLTRSLSRGDWQVKTVTHTVLTSNATDFCITADLDAYENEKRIYCKSWYKKIKRDFV</sequence>